<dbReference type="RefSeq" id="WP_380664246.1">
    <property type="nucleotide sequence ID" value="NZ_JBHTCJ010000001.1"/>
</dbReference>
<protein>
    <submittedName>
        <fullName evidence="2">Uncharacterized protein</fullName>
    </submittedName>
</protein>
<comment type="caution">
    <text evidence="2">The sequence shown here is derived from an EMBL/GenBank/DDBJ whole genome shotgun (WGS) entry which is preliminary data.</text>
</comment>
<reference evidence="3" key="1">
    <citation type="journal article" date="2019" name="Int. J. Syst. Evol. Microbiol.">
        <title>The Global Catalogue of Microorganisms (GCM) 10K type strain sequencing project: providing services to taxonomists for standard genome sequencing and annotation.</title>
        <authorList>
            <consortium name="The Broad Institute Genomics Platform"/>
            <consortium name="The Broad Institute Genome Sequencing Center for Infectious Disease"/>
            <person name="Wu L."/>
            <person name="Ma J."/>
        </authorList>
    </citation>
    <scope>NUCLEOTIDE SEQUENCE [LARGE SCALE GENOMIC DNA]</scope>
    <source>
        <strain evidence="3">WLHS5</strain>
    </source>
</reference>
<proteinExistence type="predicted"/>
<evidence type="ECO:0000313" key="2">
    <source>
        <dbReference type="EMBL" id="MFC7340440.1"/>
    </source>
</evidence>
<sequence length="59" mass="6653">MSDPTSRRTPTSFPSARDLRPRAELPPAQGFPWFDATVPLIVDGEVLAEQRIPSQRHRP</sequence>
<gene>
    <name evidence="2" type="ORF">ACFQRI_03375</name>
</gene>
<organism evidence="2 3">
    <name type="scientific">Saccharopolyspora griseoalba</name>
    <dbReference type="NCBI Taxonomy" id="1431848"/>
    <lineage>
        <taxon>Bacteria</taxon>
        <taxon>Bacillati</taxon>
        <taxon>Actinomycetota</taxon>
        <taxon>Actinomycetes</taxon>
        <taxon>Pseudonocardiales</taxon>
        <taxon>Pseudonocardiaceae</taxon>
        <taxon>Saccharopolyspora</taxon>
    </lineage>
</organism>
<keyword evidence="3" id="KW-1185">Reference proteome</keyword>
<evidence type="ECO:0000256" key="1">
    <source>
        <dbReference type="SAM" id="MobiDB-lite"/>
    </source>
</evidence>
<dbReference type="Proteomes" id="UP001596504">
    <property type="component" value="Unassembled WGS sequence"/>
</dbReference>
<name>A0ABW2LH09_9PSEU</name>
<evidence type="ECO:0000313" key="3">
    <source>
        <dbReference type="Proteomes" id="UP001596504"/>
    </source>
</evidence>
<accession>A0ABW2LH09</accession>
<feature type="region of interest" description="Disordered" evidence="1">
    <location>
        <begin position="1"/>
        <end position="30"/>
    </location>
</feature>
<dbReference type="EMBL" id="JBHTCJ010000001">
    <property type="protein sequence ID" value="MFC7340440.1"/>
    <property type="molecule type" value="Genomic_DNA"/>
</dbReference>